<comment type="caution">
    <text evidence="5">The sequence shown here is derived from an EMBL/GenBank/DDBJ whole genome shotgun (WGS) entry which is preliminary data.</text>
</comment>
<dbReference type="InterPro" id="IPR003699">
    <property type="entry name" value="QueA"/>
</dbReference>
<evidence type="ECO:0000256" key="2">
    <source>
        <dbReference type="ARBA" id="ARBA00022679"/>
    </source>
</evidence>
<dbReference type="Gene3D" id="3.40.1780.10">
    <property type="entry name" value="QueA-like"/>
    <property type="match status" value="1"/>
</dbReference>
<dbReference type="SUPFAM" id="SSF111337">
    <property type="entry name" value="QueA-like"/>
    <property type="match status" value="1"/>
</dbReference>
<keyword evidence="3" id="KW-0949">S-adenosyl-L-methionine</keyword>
<dbReference type="AlphaFoldDB" id="A0A9D1RGS3"/>
<dbReference type="InterPro" id="IPR036100">
    <property type="entry name" value="QueA_sf"/>
</dbReference>
<keyword evidence="2" id="KW-0808">Transferase</keyword>
<evidence type="ECO:0000256" key="3">
    <source>
        <dbReference type="ARBA" id="ARBA00022691"/>
    </source>
</evidence>
<dbReference type="PANTHER" id="PTHR30307:SF0">
    <property type="entry name" value="S-ADENOSYLMETHIONINE:TRNA RIBOSYLTRANSFERASE-ISOMERASE"/>
    <property type="match status" value="1"/>
</dbReference>
<evidence type="ECO:0000313" key="6">
    <source>
        <dbReference type="Proteomes" id="UP000824267"/>
    </source>
</evidence>
<evidence type="ECO:0000313" key="5">
    <source>
        <dbReference type="EMBL" id="HIW87384.1"/>
    </source>
</evidence>
<dbReference type="GO" id="GO:0051075">
    <property type="term" value="F:S-adenosylmethionine:tRNA ribosyltransferase-isomerase activity"/>
    <property type="evidence" value="ECO:0007669"/>
    <property type="project" value="TreeGrafter"/>
</dbReference>
<dbReference type="PANTHER" id="PTHR30307">
    <property type="entry name" value="S-ADENOSYLMETHIONINE:TRNA RIBOSYLTRANSFERASE-ISOMERASE"/>
    <property type="match status" value="1"/>
</dbReference>
<gene>
    <name evidence="5" type="ORF">IAC47_03825</name>
</gene>
<sequence length="411" mass="47319">MQKNRNIDIREFDYPLQDENIAKFPLKNRDEAKLLRLTEDGRLAENYFYELPELLDNDTLLVLNDTKVVYARILFKKDSGSTIEIFCLKPMLPSDIQLSFEQKKTCEWKCFIGNNKRWKSDTISKKVLIEDKEIILSAERKRNYDDSWIVSFSWTEDVTFSEILDKAGEVPLPPYLKRDASEQDKTDYQTVYAHYEGSVAAPTAGLHFTKKTFDDIHGKGIETCFVTLHVGAGTFKPVKGNNVLDHIMHTERICIKKDTIEKLISYSDKKIICVGTTSVRTMESLYWYGLNLITNAISHSEYMNISQWEPYKNSSSSVSRKDALTAVLEAMKKNNADCLIGQTQLMIIPSYNYKITDGMITNFHQPKSTLLLLVAAMIGDQWKKVYNFALSHKYRFLSFGDACMFSKKINK</sequence>
<accession>A0A9D1RGS3</accession>
<dbReference type="EMBL" id="DXGG01000127">
    <property type="protein sequence ID" value="HIW87384.1"/>
    <property type="molecule type" value="Genomic_DNA"/>
</dbReference>
<protein>
    <submittedName>
        <fullName evidence="5">S-adenosylmethionine:tRNA ribosyltransferase-isomerase</fullName>
    </submittedName>
</protein>
<organism evidence="5 6">
    <name type="scientific">Candidatus Onthomorpha intestinigallinarum</name>
    <dbReference type="NCBI Taxonomy" id="2840880"/>
    <lineage>
        <taxon>Bacteria</taxon>
        <taxon>Pseudomonadati</taxon>
        <taxon>Bacteroidota</taxon>
        <taxon>Bacteroidia</taxon>
        <taxon>Bacteroidales</taxon>
        <taxon>Candidatus Onthomorpha</taxon>
    </lineage>
</organism>
<dbReference type="Proteomes" id="UP000824267">
    <property type="component" value="Unassembled WGS sequence"/>
</dbReference>
<reference evidence="5" key="1">
    <citation type="journal article" date="2021" name="PeerJ">
        <title>Extensive microbial diversity within the chicken gut microbiome revealed by metagenomics and culture.</title>
        <authorList>
            <person name="Gilroy R."/>
            <person name="Ravi A."/>
            <person name="Getino M."/>
            <person name="Pursley I."/>
            <person name="Horton D.L."/>
            <person name="Alikhan N.F."/>
            <person name="Baker D."/>
            <person name="Gharbi K."/>
            <person name="Hall N."/>
            <person name="Watson M."/>
            <person name="Adriaenssens E.M."/>
            <person name="Foster-Nyarko E."/>
            <person name="Jarju S."/>
            <person name="Secka A."/>
            <person name="Antonio M."/>
            <person name="Oren A."/>
            <person name="Chaudhuri R.R."/>
            <person name="La Ragione R."/>
            <person name="Hildebrand F."/>
            <person name="Pallen M.J."/>
        </authorList>
    </citation>
    <scope>NUCLEOTIDE SEQUENCE</scope>
    <source>
        <strain evidence="5">Gambia16-930</strain>
    </source>
</reference>
<keyword evidence="4" id="KW-0671">Queuosine biosynthesis</keyword>
<dbReference type="InterPro" id="IPR042119">
    <property type="entry name" value="QueA_dom2"/>
</dbReference>
<dbReference type="Pfam" id="PF02547">
    <property type="entry name" value="Queuosine_synth"/>
    <property type="match status" value="1"/>
</dbReference>
<dbReference type="GO" id="GO:0008616">
    <property type="term" value="P:tRNA queuosine(34) biosynthetic process"/>
    <property type="evidence" value="ECO:0007669"/>
    <property type="project" value="UniProtKB-KW"/>
</dbReference>
<dbReference type="InterPro" id="IPR042118">
    <property type="entry name" value="QueA_dom1"/>
</dbReference>
<dbReference type="Gene3D" id="2.40.10.240">
    <property type="entry name" value="QueA-like"/>
    <property type="match status" value="1"/>
</dbReference>
<evidence type="ECO:0000256" key="1">
    <source>
        <dbReference type="ARBA" id="ARBA00022490"/>
    </source>
</evidence>
<name>A0A9D1RGS3_9BACT</name>
<evidence type="ECO:0000256" key="4">
    <source>
        <dbReference type="ARBA" id="ARBA00022785"/>
    </source>
</evidence>
<proteinExistence type="predicted"/>
<keyword evidence="1" id="KW-0963">Cytoplasm</keyword>
<reference evidence="5" key="2">
    <citation type="submission" date="2021-04" db="EMBL/GenBank/DDBJ databases">
        <authorList>
            <person name="Gilroy R."/>
        </authorList>
    </citation>
    <scope>NUCLEOTIDE SEQUENCE</scope>
    <source>
        <strain evidence="5">Gambia16-930</strain>
    </source>
</reference>